<keyword evidence="2" id="KW-1185">Reference proteome</keyword>
<proteinExistence type="predicted"/>
<sequence length="112" mass="12438">MAALTARHRTSLTQVGRPVHLTTGRRLAEEGATADDVVVMLDAHCSFDGLDDGDISWDIYWGAYLGTPDEIPVSGKVSEVGGRIRELRAEARARKGWIMDTYLLRRAPRTDR</sequence>
<evidence type="ECO:0000313" key="1">
    <source>
        <dbReference type="EMBL" id="GAA1646368.1"/>
    </source>
</evidence>
<reference evidence="2" key="1">
    <citation type="journal article" date="2019" name="Int. J. Syst. Evol. Microbiol.">
        <title>The Global Catalogue of Microorganisms (GCM) 10K type strain sequencing project: providing services to taxonomists for standard genome sequencing and annotation.</title>
        <authorList>
            <consortium name="The Broad Institute Genomics Platform"/>
            <consortium name="The Broad Institute Genome Sequencing Center for Infectious Disease"/>
            <person name="Wu L."/>
            <person name="Ma J."/>
        </authorList>
    </citation>
    <scope>NUCLEOTIDE SEQUENCE [LARGE SCALE GENOMIC DNA]</scope>
    <source>
        <strain evidence="2">JCM 13929</strain>
    </source>
</reference>
<dbReference type="SUPFAM" id="SSF53790">
    <property type="entry name" value="Tetrapyrrole methylase"/>
    <property type="match status" value="1"/>
</dbReference>
<dbReference type="InterPro" id="IPR014776">
    <property type="entry name" value="4pyrrole_Mease_sub2"/>
</dbReference>
<organism evidence="1 2">
    <name type="scientific">Nonomuraea maheshkhaliensis</name>
    <dbReference type="NCBI Taxonomy" id="419590"/>
    <lineage>
        <taxon>Bacteria</taxon>
        <taxon>Bacillati</taxon>
        <taxon>Actinomycetota</taxon>
        <taxon>Actinomycetes</taxon>
        <taxon>Streptosporangiales</taxon>
        <taxon>Streptosporangiaceae</taxon>
        <taxon>Nonomuraea</taxon>
    </lineage>
</organism>
<dbReference type="Proteomes" id="UP001500064">
    <property type="component" value="Unassembled WGS sequence"/>
</dbReference>
<gene>
    <name evidence="1" type="ORF">GCM10009733_049430</name>
</gene>
<dbReference type="RefSeq" id="WP_346108360.1">
    <property type="nucleotide sequence ID" value="NZ_BAAAMU010000036.1"/>
</dbReference>
<comment type="caution">
    <text evidence="1">The sequence shown here is derived from an EMBL/GenBank/DDBJ whole genome shotgun (WGS) entry which is preliminary data.</text>
</comment>
<name>A0ABP4RIZ7_9ACTN</name>
<protein>
    <recommendedName>
        <fullName evidence="3">Precorrin-6A synthase (Deacetylating)</fullName>
    </recommendedName>
</protein>
<accession>A0ABP4RIZ7</accession>
<dbReference type="InterPro" id="IPR035996">
    <property type="entry name" value="4pyrrol_Methylase_sf"/>
</dbReference>
<evidence type="ECO:0008006" key="3">
    <source>
        <dbReference type="Google" id="ProtNLM"/>
    </source>
</evidence>
<dbReference type="Gene3D" id="3.30.950.10">
    <property type="entry name" value="Methyltransferase, Cobalt-precorrin-4 Transmethylase, Domain 2"/>
    <property type="match status" value="1"/>
</dbReference>
<evidence type="ECO:0000313" key="2">
    <source>
        <dbReference type="Proteomes" id="UP001500064"/>
    </source>
</evidence>
<dbReference type="EMBL" id="BAAAMU010000036">
    <property type="protein sequence ID" value="GAA1646368.1"/>
    <property type="molecule type" value="Genomic_DNA"/>
</dbReference>